<evidence type="ECO:0000256" key="3">
    <source>
        <dbReference type="ARBA" id="ARBA00009939"/>
    </source>
</evidence>
<evidence type="ECO:0000259" key="28">
    <source>
        <dbReference type="PROSITE" id="PS50026"/>
    </source>
</evidence>
<feature type="disulfide bond" evidence="24">
    <location>
        <begin position="111"/>
        <end position="123"/>
    </location>
</feature>
<dbReference type="PROSITE" id="PS51120">
    <property type="entry name" value="LDLRB"/>
    <property type="match status" value="4"/>
</dbReference>
<feature type="disulfide bond" evidence="24">
    <location>
        <begin position="199"/>
        <end position="211"/>
    </location>
</feature>
<dbReference type="PROSITE" id="PS01209">
    <property type="entry name" value="LDLRA_1"/>
    <property type="match status" value="5"/>
</dbReference>
<dbReference type="GO" id="GO:0043235">
    <property type="term" value="C:receptor complex"/>
    <property type="evidence" value="ECO:0007669"/>
    <property type="project" value="TreeGrafter"/>
</dbReference>
<evidence type="ECO:0000256" key="16">
    <source>
        <dbReference type="ARBA" id="ARBA00023136"/>
    </source>
</evidence>
<dbReference type="PANTHER" id="PTHR22722:SF15">
    <property type="entry name" value="LOW-DENSITY LIPOPROTEIN RECEPTOR-RELATED"/>
    <property type="match status" value="1"/>
</dbReference>
<dbReference type="OMA" id="WTDSIFG"/>
<dbReference type="FunFam" id="2.10.25.10:FF:000052">
    <property type="entry name" value="low-density lipoprotein receptor isoform X1"/>
    <property type="match status" value="1"/>
</dbReference>
<dbReference type="PRINTS" id="PR00261">
    <property type="entry name" value="LDLRECEPTOR"/>
</dbReference>
<comment type="caution">
    <text evidence="23">Lacks conserved residue(s) required for the propagation of feature annotation.</text>
</comment>
<feature type="disulfide bond" evidence="24">
    <location>
        <begin position="29"/>
        <end position="41"/>
    </location>
</feature>
<dbReference type="PANTHER" id="PTHR22722">
    <property type="entry name" value="LOW-DENSITY LIPOPROTEIN RECEPTOR-RELATED PROTEIN 2-RELATED"/>
    <property type="match status" value="1"/>
</dbReference>
<keyword evidence="22" id="KW-0753">Steroid metabolism</keyword>
<feature type="disulfide bond" evidence="24">
    <location>
        <begin position="218"/>
        <end position="233"/>
    </location>
</feature>
<evidence type="ECO:0000256" key="25">
    <source>
        <dbReference type="PROSITE-ProRule" id="PRU00461"/>
    </source>
</evidence>
<dbReference type="Pfam" id="PF07645">
    <property type="entry name" value="EGF_CA"/>
    <property type="match status" value="1"/>
</dbReference>
<dbReference type="GO" id="GO:0005509">
    <property type="term" value="F:calcium ion binding"/>
    <property type="evidence" value="ECO:0007669"/>
    <property type="project" value="InterPro"/>
</dbReference>
<dbReference type="PROSITE" id="PS50026">
    <property type="entry name" value="EGF_3"/>
    <property type="match status" value="1"/>
</dbReference>
<comment type="subcellular location">
    <subcellularLocation>
        <location evidence="1">Cell membrane</location>
        <topology evidence="1">Single-pass type I membrane protein</topology>
    </subcellularLocation>
    <subcellularLocation>
        <location evidence="2">Membrane</location>
        <location evidence="2">Clathrin-coated pit</location>
    </subcellularLocation>
</comment>
<evidence type="ECO:0000256" key="4">
    <source>
        <dbReference type="ARBA" id="ARBA00022448"/>
    </source>
</evidence>
<feature type="disulfide bond" evidence="24">
    <location>
        <begin position="206"/>
        <end position="224"/>
    </location>
</feature>
<gene>
    <name evidence="29" type="ORF">scyTo_0014232</name>
</gene>
<name>A0A401NIZ0_SCYTO</name>
<organism evidence="29 30">
    <name type="scientific">Scyliorhinus torazame</name>
    <name type="common">Cloudy catshark</name>
    <name type="synonym">Catulus torazame</name>
    <dbReference type="NCBI Taxonomy" id="75743"/>
    <lineage>
        <taxon>Eukaryota</taxon>
        <taxon>Metazoa</taxon>
        <taxon>Chordata</taxon>
        <taxon>Craniata</taxon>
        <taxon>Vertebrata</taxon>
        <taxon>Chondrichthyes</taxon>
        <taxon>Elasmobranchii</taxon>
        <taxon>Galeomorphii</taxon>
        <taxon>Galeoidea</taxon>
        <taxon>Carcharhiniformes</taxon>
        <taxon>Scyliorhinidae</taxon>
        <taxon>Scyliorhinus</taxon>
    </lineage>
</organism>
<evidence type="ECO:0000256" key="17">
    <source>
        <dbReference type="ARBA" id="ARBA00023157"/>
    </source>
</evidence>
<dbReference type="GO" id="GO:0008203">
    <property type="term" value="P:cholesterol metabolic process"/>
    <property type="evidence" value="ECO:0007669"/>
    <property type="project" value="UniProtKB-KW"/>
</dbReference>
<dbReference type="Pfam" id="PF00058">
    <property type="entry name" value="Ldl_recept_b"/>
    <property type="match status" value="5"/>
</dbReference>
<evidence type="ECO:0000313" key="30">
    <source>
        <dbReference type="Proteomes" id="UP000288216"/>
    </source>
</evidence>
<evidence type="ECO:0000256" key="22">
    <source>
        <dbReference type="ARBA" id="ARBA00023221"/>
    </source>
</evidence>
<evidence type="ECO:0000256" key="21">
    <source>
        <dbReference type="ARBA" id="ARBA00023180"/>
    </source>
</evidence>
<dbReference type="SUPFAM" id="SSF57184">
    <property type="entry name" value="Growth factor receptor domain"/>
    <property type="match status" value="1"/>
</dbReference>
<feature type="disulfide bond" evidence="24">
    <location>
        <begin position="238"/>
        <end position="250"/>
    </location>
</feature>
<dbReference type="SUPFAM" id="SSF57196">
    <property type="entry name" value="EGF/Laminin"/>
    <property type="match status" value="1"/>
</dbReference>
<feature type="disulfide bond" evidence="24">
    <location>
        <begin position="118"/>
        <end position="136"/>
    </location>
</feature>
<dbReference type="FunFam" id="4.10.400.10:FF:000034">
    <property type="entry name" value="Low-density lipoprotein receptor-related protein 2"/>
    <property type="match status" value="1"/>
</dbReference>
<feature type="repeat" description="LDL-receptor class B" evidence="25">
    <location>
        <begin position="488"/>
        <end position="530"/>
    </location>
</feature>
<evidence type="ECO:0000256" key="18">
    <source>
        <dbReference type="ARBA" id="ARBA00023166"/>
    </source>
</evidence>
<dbReference type="InterPro" id="IPR000033">
    <property type="entry name" value="LDLR_classB_rpt"/>
</dbReference>
<dbReference type="FunFam" id="4.10.400.10:FF:000162">
    <property type="entry name" value="LDL receptor related protein 8"/>
    <property type="match status" value="1"/>
</dbReference>
<evidence type="ECO:0000256" key="7">
    <source>
        <dbReference type="ARBA" id="ARBA00022548"/>
    </source>
</evidence>
<dbReference type="InterPro" id="IPR051221">
    <property type="entry name" value="LDLR-related"/>
</dbReference>
<dbReference type="CDD" id="cd00112">
    <property type="entry name" value="LDLa"/>
    <property type="match status" value="7"/>
</dbReference>
<feature type="disulfide bond" evidence="24">
    <location>
        <begin position="91"/>
        <end position="106"/>
    </location>
</feature>
<dbReference type="SUPFAM" id="SSF57424">
    <property type="entry name" value="LDL receptor-like module"/>
    <property type="match status" value="6"/>
</dbReference>
<dbReference type="Pfam" id="PF14670">
    <property type="entry name" value="FXa_inhibition"/>
    <property type="match status" value="1"/>
</dbReference>
<feature type="domain" description="EGF-like" evidence="28">
    <location>
        <begin position="356"/>
        <end position="395"/>
    </location>
</feature>
<dbReference type="InterPro" id="IPR001881">
    <property type="entry name" value="EGF-like_Ca-bd_dom"/>
</dbReference>
<keyword evidence="8" id="KW-0254">Endocytosis</keyword>
<dbReference type="InterPro" id="IPR036055">
    <property type="entry name" value="LDL_receptor-like_sf"/>
</dbReference>
<evidence type="ECO:0000256" key="14">
    <source>
        <dbReference type="ARBA" id="ARBA00023055"/>
    </source>
</evidence>
<feature type="signal peptide" evidence="27">
    <location>
        <begin position="1"/>
        <end position="22"/>
    </location>
</feature>
<feature type="disulfide bond" evidence="24">
    <location>
        <begin position="286"/>
        <end position="304"/>
    </location>
</feature>
<keyword evidence="9 26" id="KW-0812">Transmembrane</keyword>
<keyword evidence="6 23" id="KW-0245">EGF-like domain</keyword>
<feature type="repeat" description="LDL-receptor class B" evidence="25">
    <location>
        <begin position="441"/>
        <end position="487"/>
    </location>
</feature>
<evidence type="ECO:0000256" key="15">
    <source>
        <dbReference type="ARBA" id="ARBA00023098"/>
    </source>
</evidence>
<dbReference type="GO" id="GO:0034362">
    <property type="term" value="C:low-density lipoprotein particle"/>
    <property type="evidence" value="ECO:0007669"/>
    <property type="project" value="UniProtKB-KW"/>
</dbReference>
<dbReference type="Proteomes" id="UP000288216">
    <property type="component" value="Unassembled WGS sequence"/>
</dbReference>
<reference evidence="29 30" key="1">
    <citation type="journal article" date="2018" name="Nat. Ecol. Evol.">
        <title>Shark genomes provide insights into elasmobranch evolution and the origin of vertebrates.</title>
        <authorList>
            <person name="Hara Y"/>
            <person name="Yamaguchi K"/>
            <person name="Onimaru K"/>
            <person name="Kadota M"/>
            <person name="Koyanagi M"/>
            <person name="Keeley SD"/>
            <person name="Tatsumi K"/>
            <person name="Tanaka K"/>
            <person name="Motone F"/>
            <person name="Kageyama Y"/>
            <person name="Nozu R"/>
            <person name="Adachi N"/>
            <person name="Nishimura O"/>
            <person name="Nakagawa R"/>
            <person name="Tanegashima C"/>
            <person name="Kiyatake I"/>
            <person name="Matsumoto R"/>
            <person name="Murakumo K"/>
            <person name="Nishida K"/>
            <person name="Terakita A"/>
            <person name="Kuratani S"/>
            <person name="Sato K"/>
            <person name="Hyodo S Kuraku.S."/>
        </authorList>
    </citation>
    <scope>NUCLEOTIDE SEQUENCE [LARGE SCALE GENOMIC DNA]</scope>
</reference>
<comment type="similarity">
    <text evidence="3">Belongs to the LDLR family.</text>
</comment>
<keyword evidence="13 26" id="KW-1133">Transmembrane helix</keyword>
<dbReference type="InterPro" id="IPR018097">
    <property type="entry name" value="EGF_Ca-bd_CS"/>
</dbReference>
<dbReference type="InterPro" id="IPR000742">
    <property type="entry name" value="EGF"/>
</dbReference>
<dbReference type="SMART" id="SM00179">
    <property type="entry name" value="EGF_CA"/>
    <property type="match status" value="2"/>
</dbReference>
<dbReference type="SMART" id="SM00192">
    <property type="entry name" value="LDLa"/>
    <property type="match status" value="7"/>
</dbReference>
<dbReference type="EMBL" id="BFAA01007567">
    <property type="protein sequence ID" value="GCB60829.1"/>
    <property type="molecule type" value="Genomic_DNA"/>
</dbReference>
<dbReference type="FunFam" id="4.10.400.10:FF:000124">
    <property type="entry name" value="Low density lipoprotein receptor"/>
    <property type="match status" value="1"/>
</dbReference>
<dbReference type="SMART" id="SM00181">
    <property type="entry name" value="EGF"/>
    <property type="match status" value="3"/>
</dbReference>
<dbReference type="AlphaFoldDB" id="A0A401NIZ0"/>
<evidence type="ECO:0000256" key="23">
    <source>
        <dbReference type="PROSITE-ProRule" id="PRU00076"/>
    </source>
</evidence>
<evidence type="ECO:0000256" key="6">
    <source>
        <dbReference type="ARBA" id="ARBA00022536"/>
    </source>
</evidence>
<feature type="disulfide bond" evidence="24">
    <location>
        <begin position="245"/>
        <end position="263"/>
    </location>
</feature>
<keyword evidence="15" id="KW-0443">Lipid metabolism</keyword>
<dbReference type="PROSITE" id="PS01186">
    <property type="entry name" value="EGF_2"/>
    <property type="match status" value="2"/>
</dbReference>
<dbReference type="PROSITE" id="PS01187">
    <property type="entry name" value="EGF_CA"/>
    <property type="match status" value="1"/>
</dbReference>
<dbReference type="PROSITE" id="PS00010">
    <property type="entry name" value="ASX_HYDROXYL"/>
    <property type="match status" value="2"/>
</dbReference>
<keyword evidence="14" id="KW-0445">Lipid transport</keyword>
<evidence type="ECO:0000256" key="9">
    <source>
        <dbReference type="ARBA" id="ARBA00022692"/>
    </source>
</evidence>
<dbReference type="InterPro" id="IPR002172">
    <property type="entry name" value="LDrepeatLR_classA_rpt"/>
</dbReference>
<comment type="caution">
    <text evidence="29">The sequence shown here is derived from an EMBL/GenBank/DDBJ whole genome shotgun (WGS) entry which is preliminary data.</text>
</comment>
<evidence type="ECO:0000256" key="24">
    <source>
        <dbReference type="PROSITE-ProRule" id="PRU00124"/>
    </source>
</evidence>
<dbReference type="SMART" id="SM00135">
    <property type="entry name" value="LY"/>
    <property type="match status" value="5"/>
</dbReference>
<keyword evidence="30" id="KW-1185">Reference proteome</keyword>
<keyword evidence="4" id="KW-0813">Transport</keyword>
<evidence type="ECO:0000313" key="29">
    <source>
        <dbReference type="EMBL" id="GCB60829.1"/>
    </source>
</evidence>
<protein>
    <recommendedName>
        <fullName evidence="28">EGF-like domain-containing protein</fullName>
    </recommendedName>
</protein>
<evidence type="ECO:0000256" key="11">
    <source>
        <dbReference type="ARBA" id="ARBA00022729"/>
    </source>
</evidence>
<dbReference type="InterPro" id="IPR009030">
    <property type="entry name" value="Growth_fac_rcpt_cys_sf"/>
</dbReference>
<feature type="disulfide bond" evidence="24">
    <location>
        <begin position="36"/>
        <end position="54"/>
    </location>
</feature>
<dbReference type="InterPro" id="IPR049883">
    <property type="entry name" value="NOTCH1_EGF-like"/>
</dbReference>
<dbReference type="GO" id="GO:0006869">
    <property type="term" value="P:lipid transport"/>
    <property type="evidence" value="ECO:0007669"/>
    <property type="project" value="UniProtKB-KW"/>
</dbReference>
<sequence length="865" mass="96250">MAKVFALLLLLTVHSLEDVVGAATATGLCDQNHFRCGDGKCIRAHWLCDGQSECADGSDESLETCKNKTCSALEFSCGGRVNKCIPRSWRCDSQKDCENGSDEENCPAHKCEDNEFQCHDENCISVQFVCDEESDCTDGSDEVGCPERTCGPHMFQCAESKICIPKLWACDEDPDCPDESDEWPQNCGQSPKSEPPNPCSSLEFHCGSGECIHMKWRCDATADCRDQSDEQGCAVATCRPDEFQCNDGTCVHGSLQCNKEFDCHDKSDEAGCVNVTKCDSPHKFKCMSGECIMLDKVCDKQRDCRDWSDEPLKECGENECLNENAGCSHICQDLKIGYKCLCRPGFRLVDNANCEDIDECENPDTCSQNCINLEGGFKCECNEGYHMDPVTSQCKAIGTVAYLFFTNRHEVRKLTLDRSEYTQLIPRLKNVVALDMEVAANKIYWADQFQKKIFSAHMDKAENSSHHSTVIETEIKAPDGLAVDWIHQNIYWTDSETSTISVANTAGTKRKVLVKDQLSKPRAIVVDPIHGFLYWSDWGYPAKIEKGGLNGVDRMPLVTTGIEWPNGITLDLVNQRLYWVDSKLHTLSSIGVAGDNRKTLIISPDKLAHPFSVALFEDKIFWTDIDHEAIFSANRLTGDDILTVIENLDVPQDIVLYHHLRQPKGINWCELNGQVNGGCEHLCLPAPQINVHSPKYTCVCPDGMQLGPDMRSCIPATIMPTNKLSTVKTLTNPNRVETFTTRKMITSQPSNVPPDHAEPTVVPTLHEMLTVSHQALGEVAAEAAAEGHKGINALWIVLPLAILSLLGTAAYFIWKNWRLKNTNSINFDNPVYQKTTEDDEVHITQSQVGYTYPTRAVVSLEDYGA</sequence>
<dbReference type="Gene3D" id="2.120.10.30">
    <property type="entry name" value="TolB, C-terminal domain"/>
    <property type="match status" value="1"/>
</dbReference>
<dbReference type="CDD" id="cd00054">
    <property type="entry name" value="EGF_CA"/>
    <property type="match status" value="1"/>
</dbReference>
<evidence type="ECO:0000256" key="8">
    <source>
        <dbReference type="ARBA" id="ARBA00022583"/>
    </source>
</evidence>
<evidence type="ECO:0000256" key="12">
    <source>
        <dbReference type="ARBA" id="ARBA00022737"/>
    </source>
</evidence>
<keyword evidence="21" id="KW-0325">Glycoprotein</keyword>
<feature type="chain" id="PRO_5019540161" description="EGF-like domain-containing protein" evidence="27">
    <location>
        <begin position="23"/>
        <end position="865"/>
    </location>
</feature>
<dbReference type="GO" id="GO:0042562">
    <property type="term" value="F:hormone binding"/>
    <property type="evidence" value="ECO:0007669"/>
    <property type="project" value="TreeGrafter"/>
</dbReference>
<dbReference type="PROSITE" id="PS50068">
    <property type="entry name" value="LDLRA_2"/>
    <property type="match status" value="7"/>
</dbReference>
<keyword evidence="11 27" id="KW-0732">Signal</keyword>
<accession>A0A401NIZ0</accession>
<dbReference type="GO" id="GO:0006898">
    <property type="term" value="P:receptor-mediated endocytosis"/>
    <property type="evidence" value="ECO:0007669"/>
    <property type="project" value="TreeGrafter"/>
</dbReference>
<evidence type="ECO:0000256" key="10">
    <source>
        <dbReference type="ARBA" id="ARBA00022710"/>
    </source>
</evidence>
<evidence type="ECO:0000256" key="19">
    <source>
        <dbReference type="ARBA" id="ARBA00023170"/>
    </source>
</evidence>
<dbReference type="GO" id="GO:0005905">
    <property type="term" value="C:clathrin-coated pit"/>
    <property type="evidence" value="ECO:0007669"/>
    <property type="project" value="UniProtKB-SubCell"/>
</dbReference>
<feature type="disulfide bond" evidence="24">
    <location>
        <begin position="257"/>
        <end position="272"/>
    </location>
</feature>
<keyword evidence="20" id="KW-0168">Coated pit</keyword>
<evidence type="ECO:0000256" key="2">
    <source>
        <dbReference type="ARBA" id="ARBA00004600"/>
    </source>
</evidence>
<dbReference type="FunFam" id="2.120.10.30:FF:000002">
    <property type="entry name" value="low-density lipoprotein receptor isoform X1"/>
    <property type="match status" value="1"/>
</dbReference>
<keyword evidence="10" id="KW-0427">LDL</keyword>
<keyword evidence="5" id="KW-1003">Cell membrane</keyword>
<proteinExistence type="inferred from homology"/>
<dbReference type="Gene3D" id="4.10.400.10">
    <property type="entry name" value="Low-density Lipoprotein Receptor"/>
    <property type="match status" value="6"/>
</dbReference>
<dbReference type="Gene3D" id="4.10.1220.10">
    <property type="entry name" value="EGF-type module"/>
    <property type="match status" value="1"/>
</dbReference>
<evidence type="ECO:0000256" key="1">
    <source>
        <dbReference type="ARBA" id="ARBA00004251"/>
    </source>
</evidence>
<dbReference type="Pfam" id="PF00057">
    <property type="entry name" value="Ldl_recept_a"/>
    <property type="match status" value="7"/>
</dbReference>
<evidence type="ECO:0000256" key="20">
    <source>
        <dbReference type="ARBA" id="ARBA00023176"/>
    </source>
</evidence>
<evidence type="ECO:0000256" key="26">
    <source>
        <dbReference type="SAM" id="Phobius"/>
    </source>
</evidence>
<dbReference type="SUPFAM" id="SSF63825">
    <property type="entry name" value="YWTD domain"/>
    <property type="match status" value="1"/>
</dbReference>
<feature type="repeat" description="LDL-receptor class B" evidence="25">
    <location>
        <begin position="531"/>
        <end position="574"/>
    </location>
</feature>
<dbReference type="STRING" id="75743.A0A401NIZ0"/>
<feature type="disulfide bond" evidence="24">
    <location>
        <begin position="130"/>
        <end position="145"/>
    </location>
</feature>
<dbReference type="OrthoDB" id="664115at2759"/>
<evidence type="ECO:0000256" key="5">
    <source>
        <dbReference type="ARBA" id="ARBA00022475"/>
    </source>
</evidence>
<dbReference type="GO" id="GO:0016324">
    <property type="term" value="C:apical plasma membrane"/>
    <property type="evidence" value="ECO:0007669"/>
    <property type="project" value="TreeGrafter"/>
</dbReference>
<evidence type="ECO:0000256" key="13">
    <source>
        <dbReference type="ARBA" id="ARBA00022989"/>
    </source>
</evidence>
<dbReference type="Gene3D" id="2.10.25.10">
    <property type="entry name" value="Laminin"/>
    <property type="match status" value="3"/>
</dbReference>
<evidence type="ECO:0000256" key="27">
    <source>
        <dbReference type="SAM" id="SignalP"/>
    </source>
</evidence>
<dbReference type="FunFam" id="2.10.25.10:FF:000009">
    <property type="entry name" value="Low-density lipoprotein receptor isoform 1"/>
    <property type="match status" value="1"/>
</dbReference>
<keyword evidence="16 26" id="KW-0472">Membrane</keyword>
<dbReference type="InterPro" id="IPR011042">
    <property type="entry name" value="6-blade_b-propeller_TolB-like"/>
</dbReference>
<feature type="repeat" description="LDL-receptor class B" evidence="25">
    <location>
        <begin position="575"/>
        <end position="619"/>
    </location>
</feature>
<dbReference type="InterPro" id="IPR023415">
    <property type="entry name" value="LDLR_class-A_CS"/>
</dbReference>
<keyword evidence="7" id="KW-0153">Cholesterol metabolism</keyword>
<keyword evidence="12" id="KW-0677">Repeat</keyword>
<feature type="disulfide bond" evidence="23">
    <location>
        <begin position="360"/>
        <end position="370"/>
    </location>
</feature>
<keyword evidence="19" id="KW-0675">Receptor</keyword>
<keyword evidence="18" id="KW-1207">Sterol metabolism</keyword>
<dbReference type="InterPro" id="IPR000152">
    <property type="entry name" value="EGF-type_Asp/Asn_hydroxyl_site"/>
</dbReference>
<keyword evidence="17 23" id="KW-1015">Disulfide bond</keyword>
<feature type="transmembrane region" description="Helical" evidence="26">
    <location>
        <begin position="793"/>
        <end position="814"/>
    </location>
</feature>